<proteinExistence type="predicted"/>
<organism evidence="1 2">
    <name type="scientific">Paspalum vaginatum</name>
    <name type="common">seashore paspalum</name>
    <dbReference type="NCBI Taxonomy" id="158149"/>
    <lineage>
        <taxon>Eukaryota</taxon>
        <taxon>Viridiplantae</taxon>
        <taxon>Streptophyta</taxon>
        <taxon>Embryophyta</taxon>
        <taxon>Tracheophyta</taxon>
        <taxon>Spermatophyta</taxon>
        <taxon>Magnoliopsida</taxon>
        <taxon>Liliopsida</taxon>
        <taxon>Poales</taxon>
        <taxon>Poaceae</taxon>
        <taxon>PACMAD clade</taxon>
        <taxon>Panicoideae</taxon>
        <taxon>Andropogonodae</taxon>
        <taxon>Paspaleae</taxon>
        <taxon>Paspalinae</taxon>
        <taxon>Paspalum</taxon>
    </lineage>
</organism>
<protein>
    <submittedName>
        <fullName evidence="1">Uncharacterized protein</fullName>
    </submittedName>
</protein>
<evidence type="ECO:0000313" key="2">
    <source>
        <dbReference type="Proteomes" id="UP001164776"/>
    </source>
</evidence>
<name>A0A9W8CEI3_9POAL</name>
<evidence type="ECO:0000313" key="1">
    <source>
        <dbReference type="EMBL" id="KAJ1255848.1"/>
    </source>
</evidence>
<comment type="caution">
    <text evidence="1">The sequence shown here is derived from an EMBL/GenBank/DDBJ whole genome shotgun (WGS) entry which is preliminary data.</text>
</comment>
<dbReference type="Proteomes" id="UP001164776">
    <property type="component" value="Unassembled WGS sequence"/>
</dbReference>
<accession>A0A9W8CEI3</accession>
<dbReference type="AlphaFoldDB" id="A0A9W8CEI3"/>
<dbReference type="EMBL" id="MU629629">
    <property type="protein sequence ID" value="KAJ1255848.1"/>
    <property type="molecule type" value="Genomic_DNA"/>
</dbReference>
<gene>
    <name evidence="1" type="ORF">BS78_K150100</name>
</gene>
<reference evidence="1 2" key="1">
    <citation type="submission" date="2022-10" db="EMBL/GenBank/DDBJ databases">
        <title>WGS assembly of Paspalum vaginatum 540-79.</title>
        <authorList>
            <person name="Sun G."/>
            <person name="Wase N."/>
            <person name="Shu S."/>
            <person name="Jenkins J."/>
            <person name="Zhou B."/>
            <person name="Torres-Rodriguez J."/>
            <person name="Chen C."/>
            <person name="Sandor L."/>
            <person name="Plott C."/>
            <person name="Yoshinga Y."/>
            <person name="Daum C."/>
            <person name="Qi P."/>
            <person name="Barry K."/>
            <person name="Lipzen A."/>
            <person name="Berry L."/>
            <person name="Pedersen C."/>
            <person name="Gottilla T."/>
            <person name="Foltz A."/>
            <person name="Yu H."/>
            <person name="O'Malley R."/>
            <person name="Zhang C."/>
            <person name="Devos K."/>
            <person name="Sigmon B."/>
            <person name="Yu B."/>
            <person name="Obata T."/>
            <person name="Schmutz J."/>
            <person name="Schnable J."/>
        </authorList>
    </citation>
    <scope>NUCLEOTIDE SEQUENCE [LARGE SCALE GENOMIC DNA]</scope>
    <source>
        <strain evidence="2">cv. 540-79</strain>
    </source>
</reference>
<keyword evidence="2" id="KW-1185">Reference proteome</keyword>
<dbReference type="EMBL" id="MU629629">
    <property type="protein sequence ID" value="KAJ1255847.1"/>
    <property type="molecule type" value="Genomic_DNA"/>
</dbReference>
<sequence>MMETQNITNGVRNAIANQTCWPMDSLRLEDMRSVDSGVGRSYPSRDKRRRILGCTALGDFKSRRPN</sequence>